<name>A0AAD7DS24_MYCRO</name>
<protein>
    <submittedName>
        <fullName evidence="3">Uncharacterized protein</fullName>
    </submittedName>
</protein>
<evidence type="ECO:0000313" key="4">
    <source>
        <dbReference type="Proteomes" id="UP001221757"/>
    </source>
</evidence>
<keyword evidence="4" id="KW-1185">Reference proteome</keyword>
<evidence type="ECO:0000256" key="2">
    <source>
        <dbReference type="SAM" id="Phobius"/>
    </source>
</evidence>
<feature type="compositionally biased region" description="Pro residues" evidence="1">
    <location>
        <begin position="8"/>
        <end position="18"/>
    </location>
</feature>
<keyword evidence="2" id="KW-0472">Membrane</keyword>
<feature type="region of interest" description="Disordered" evidence="1">
    <location>
        <begin position="115"/>
        <end position="138"/>
    </location>
</feature>
<feature type="compositionally biased region" description="Low complexity" evidence="1">
    <location>
        <begin position="116"/>
        <end position="125"/>
    </location>
</feature>
<dbReference type="Gene3D" id="1.25.10.10">
    <property type="entry name" value="Leucine-rich Repeat Variant"/>
    <property type="match status" value="1"/>
</dbReference>
<gene>
    <name evidence="3" type="ORF">B0H17DRAFT_383051</name>
</gene>
<dbReference type="EMBL" id="JARKIE010000032">
    <property type="protein sequence ID" value="KAJ7696959.1"/>
    <property type="molecule type" value="Genomic_DNA"/>
</dbReference>
<reference evidence="3" key="1">
    <citation type="submission" date="2023-03" db="EMBL/GenBank/DDBJ databases">
        <title>Massive genome expansion in bonnet fungi (Mycena s.s.) driven by repeated elements and novel gene families across ecological guilds.</title>
        <authorList>
            <consortium name="Lawrence Berkeley National Laboratory"/>
            <person name="Harder C.B."/>
            <person name="Miyauchi S."/>
            <person name="Viragh M."/>
            <person name="Kuo A."/>
            <person name="Thoen E."/>
            <person name="Andreopoulos B."/>
            <person name="Lu D."/>
            <person name="Skrede I."/>
            <person name="Drula E."/>
            <person name="Henrissat B."/>
            <person name="Morin E."/>
            <person name="Kohler A."/>
            <person name="Barry K."/>
            <person name="LaButti K."/>
            <person name="Morin E."/>
            <person name="Salamov A."/>
            <person name="Lipzen A."/>
            <person name="Mereny Z."/>
            <person name="Hegedus B."/>
            <person name="Baldrian P."/>
            <person name="Stursova M."/>
            <person name="Weitz H."/>
            <person name="Taylor A."/>
            <person name="Grigoriev I.V."/>
            <person name="Nagy L.G."/>
            <person name="Martin F."/>
            <person name="Kauserud H."/>
        </authorList>
    </citation>
    <scope>NUCLEOTIDE SEQUENCE</scope>
    <source>
        <strain evidence="3">CBHHK067</strain>
    </source>
</reference>
<feature type="transmembrane region" description="Helical" evidence="2">
    <location>
        <begin position="187"/>
        <end position="209"/>
    </location>
</feature>
<organism evidence="3 4">
    <name type="scientific">Mycena rosella</name>
    <name type="common">Pink bonnet</name>
    <name type="synonym">Agaricus rosellus</name>
    <dbReference type="NCBI Taxonomy" id="1033263"/>
    <lineage>
        <taxon>Eukaryota</taxon>
        <taxon>Fungi</taxon>
        <taxon>Dikarya</taxon>
        <taxon>Basidiomycota</taxon>
        <taxon>Agaricomycotina</taxon>
        <taxon>Agaricomycetes</taxon>
        <taxon>Agaricomycetidae</taxon>
        <taxon>Agaricales</taxon>
        <taxon>Marasmiineae</taxon>
        <taxon>Mycenaceae</taxon>
        <taxon>Mycena</taxon>
    </lineage>
</organism>
<keyword evidence="2" id="KW-1133">Transmembrane helix</keyword>
<dbReference type="InterPro" id="IPR011989">
    <property type="entry name" value="ARM-like"/>
</dbReference>
<feature type="region of interest" description="Disordered" evidence="1">
    <location>
        <begin position="1"/>
        <end position="20"/>
    </location>
</feature>
<proteinExistence type="predicted"/>
<keyword evidence="2" id="KW-0812">Transmembrane</keyword>
<accession>A0AAD7DS24</accession>
<dbReference type="Proteomes" id="UP001221757">
    <property type="component" value="Unassembled WGS sequence"/>
</dbReference>
<evidence type="ECO:0000313" key="3">
    <source>
        <dbReference type="EMBL" id="KAJ7696959.1"/>
    </source>
</evidence>
<evidence type="ECO:0000256" key="1">
    <source>
        <dbReference type="SAM" id="MobiDB-lite"/>
    </source>
</evidence>
<comment type="caution">
    <text evidence="3">The sequence shown here is derived from an EMBL/GenBank/DDBJ whole genome shotgun (WGS) entry which is preliminary data.</text>
</comment>
<sequence length="295" mass="32022">MRHVPFLSPSPSPSPSRPRFPVHSVLRPLPLLPWPSTSSSPLPRLHLPASCFSSSSSYPSSCLLHPATNHPTQELEATLHCLRPVHEALDPDAPAPALVRVFALAVWERLPASHLTSGGAHSNGTTSGGGGEGEEGTRRMRRTALGLVETYASYFTTRAADAVLPPLRYVLGALADADRGVCLQVRVLWLLVIGHWLFGLVLGVPLYAVQRRGAGVRVSWALGTDGGRRRRGRRRVRPPLWASRRGGADAEVGLRGRRKPGREGLLPDIGCWTWTFWVAHLGLNADTVRVLDAEA</sequence>
<dbReference type="AlphaFoldDB" id="A0AAD7DS24"/>